<gene>
    <name evidence="2" type="ORF">R3L15_01580</name>
    <name evidence="1" type="ORF">R3L16_05815</name>
</gene>
<proteinExistence type="predicted"/>
<dbReference type="GO" id="GO:0006790">
    <property type="term" value="P:sulfur compound metabolic process"/>
    <property type="evidence" value="ECO:0007669"/>
    <property type="project" value="TreeGrafter"/>
</dbReference>
<evidence type="ECO:0000313" key="3">
    <source>
        <dbReference type="Proteomes" id="UP001368318"/>
    </source>
</evidence>
<dbReference type="InterPro" id="IPR051135">
    <property type="entry name" value="Gal/GlcNAc/GalNAc_ST"/>
</dbReference>
<dbReference type="InterPro" id="IPR027417">
    <property type="entry name" value="P-loop_NTPase"/>
</dbReference>
<dbReference type="Pfam" id="PF13469">
    <property type="entry name" value="Sulfotransfer_3"/>
    <property type="match status" value="1"/>
</dbReference>
<dbReference type="EC" id="2.8.2.-" evidence="1"/>
<dbReference type="EMBL" id="CP136925">
    <property type="protein sequence ID" value="WXA13574.1"/>
    <property type="molecule type" value="Genomic_DNA"/>
</dbReference>
<dbReference type="Gene3D" id="3.40.50.300">
    <property type="entry name" value="P-loop containing nucleotide triphosphate hydrolases"/>
    <property type="match status" value="1"/>
</dbReference>
<dbReference type="PANTHER" id="PTHR10704:SF44">
    <property type="entry name" value="LD35051P-RELATED"/>
    <property type="match status" value="1"/>
</dbReference>
<dbReference type="RefSeq" id="WP_338732844.1">
    <property type="nucleotide sequence ID" value="NZ_CP136924.1"/>
</dbReference>
<dbReference type="Proteomes" id="UP001368318">
    <property type="component" value="Chromosome"/>
</dbReference>
<sequence length="285" mass="33608">MKNSPIFIIGVSRTGSKFYMQLLNSHKEIFIAPELMFKHPQKKDMFSTLNEELKQLDNRSLMDSIYNLNLKGSYKSTIDLVPSDLLIKHLNKDEVKNPYDVLNIILQLATQSEGKKIWGAKFPIHFSYTNELLKEINNCLVLFLTRDPRDIYTSDYTKKSKEKRTTGNKFPIKGYLLKPAVLFYTIWEWRRSLNVYGQLQKSKDHDRVRMFKYENIISQKENVVKDIANFIDESPEAFSTEEMKIVDSSFSKKLELNRWKKKLSLIEKLIFKIAVGRKMKKYGYY</sequence>
<evidence type="ECO:0000313" key="2">
    <source>
        <dbReference type="EMBL" id="WXA13574.1"/>
    </source>
</evidence>
<keyword evidence="3" id="KW-1185">Reference proteome</keyword>
<dbReference type="KEGG" id="mcaa:R3L15_01580"/>
<keyword evidence="1" id="KW-0808">Transferase</keyword>
<dbReference type="PANTHER" id="PTHR10704">
    <property type="entry name" value="CARBOHYDRATE SULFOTRANSFERASE"/>
    <property type="match status" value="1"/>
</dbReference>
<dbReference type="AlphaFoldDB" id="A0AAU6P202"/>
<accession>A0AAU6P202</accession>
<evidence type="ECO:0000313" key="1">
    <source>
        <dbReference type="EMBL" id="WXA04006.1"/>
    </source>
</evidence>
<name>A0AAU6P202_9FLAO</name>
<protein>
    <submittedName>
        <fullName evidence="1">Sulfotransferase</fullName>
        <ecNumber evidence="1">2.8.2.-</ecNumber>
    </submittedName>
</protein>
<organism evidence="1 3">
    <name type="scientific">Mangrovimonas cancribranchiae</name>
    <dbReference type="NCBI Taxonomy" id="3080055"/>
    <lineage>
        <taxon>Bacteria</taxon>
        <taxon>Pseudomonadati</taxon>
        <taxon>Bacteroidota</taxon>
        <taxon>Flavobacteriia</taxon>
        <taxon>Flavobacteriales</taxon>
        <taxon>Flavobacteriaceae</taxon>
        <taxon>Mangrovimonas</taxon>
    </lineage>
</organism>
<dbReference type="EMBL" id="CP136924">
    <property type="protein sequence ID" value="WXA04006.1"/>
    <property type="molecule type" value="Genomic_DNA"/>
</dbReference>
<dbReference type="GO" id="GO:0001517">
    <property type="term" value="F:N-acetylglucosamine 6-O-sulfotransferase activity"/>
    <property type="evidence" value="ECO:0007669"/>
    <property type="project" value="TreeGrafter"/>
</dbReference>
<reference evidence="1 3" key="1">
    <citation type="submission" date="2023-10" db="EMBL/GenBank/DDBJ databases">
        <title>Culture-based analysis of two novel bacteria associated with mangrove crab gills.</title>
        <authorList>
            <person name="Yang X."/>
            <person name="Garuglieri E."/>
            <person name="Van Goethem M.W."/>
            <person name="Fusi M."/>
            <person name="Marasco R."/>
            <person name="Daffonchio D.G."/>
        </authorList>
    </citation>
    <scope>NUCLEOTIDE SEQUENCE [LARGE SCALE GENOMIC DNA]</scope>
    <source>
        <strain evidence="2">UG2-1</strain>
        <strain evidence="1">UG2-2</strain>
        <strain evidence="3">UG2_2</strain>
    </source>
</reference>
<dbReference type="GO" id="GO:0006044">
    <property type="term" value="P:N-acetylglucosamine metabolic process"/>
    <property type="evidence" value="ECO:0007669"/>
    <property type="project" value="TreeGrafter"/>
</dbReference>
<dbReference type="SUPFAM" id="SSF52540">
    <property type="entry name" value="P-loop containing nucleoside triphosphate hydrolases"/>
    <property type="match status" value="1"/>
</dbReference>